<name>A0A6B9F815_9EURY</name>
<protein>
    <submittedName>
        <fullName evidence="1">Uncharacterized protein</fullName>
    </submittedName>
</protein>
<gene>
    <name evidence="1" type="ORF">EI982_03285</name>
</gene>
<dbReference type="Proteomes" id="UP000428325">
    <property type="component" value="Chromosome"/>
</dbReference>
<keyword evidence="2" id="KW-1185">Reference proteome</keyword>
<organism evidence="1 2">
    <name type="scientific">Haloplanus rallus</name>
    <dbReference type="NCBI Taxonomy" id="1816183"/>
    <lineage>
        <taxon>Archaea</taxon>
        <taxon>Methanobacteriati</taxon>
        <taxon>Methanobacteriota</taxon>
        <taxon>Stenosarchaea group</taxon>
        <taxon>Halobacteria</taxon>
        <taxon>Halobacteriales</taxon>
        <taxon>Haloferacaceae</taxon>
        <taxon>Haloplanus</taxon>
    </lineage>
</organism>
<evidence type="ECO:0000313" key="2">
    <source>
        <dbReference type="Proteomes" id="UP000428325"/>
    </source>
</evidence>
<sequence>MTYLSGDSTVLYPLSMSPVDATRPAPDDTQGHPPIQCEECESALHSHDDHSVSFLLLDQLTIPIVGCGDHVDQFVSICGLTTTGRADIIAHRPAGGIRCPSCQLTHYNPHQPVIPIQTGAVALMACPQHQTEVFNRFQSGLETQQQLTTSIDISQ</sequence>
<evidence type="ECO:0000313" key="1">
    <source>
        <dbReference type="EMBL" id="QGX96588.1"/>
    </source>
</evidence>
<dbReference type="AlphaFoldDB" id="A0A6B9F815"/>
<accession>A0A6B9F815</accession>
<reference evidence="1 2" key="1">
    <citation type="submission" date="2018-12" db="EMBL/GenBank/DDBJ databases">
        <title>Complete genome sequence of Haloplanus rallus MBLA0036.</title>
        <authorList>
            <person name="Nam Y.-d."/>
            <person name="Kang J."/>
            <person name="Chung W.-H."/>
            <person name="Park Y.S."/>
        </authorList>
    </citation>
    <scope>NUCLEOTIDE SEQUENCE [LARGE SCALE GENOMIC DNA]</scope>
    <source>
        <strain evidence="1 2">MBLA0036</strain>
    </source>
</reference>
<dbReference type="KEGG" id="hra:EI982_03285"/>
<dbReference type="EMBL" id="CP034345">
    <property type="protein sequence ID" value="QGX96588.1"/>
    <property type="molecule type" value="Genomic_DNA"/>
</dbReference>
<proteinExistence type="predicted"/>